<dbReference type="Gene3D" id="2.40.30.170">
    <property type="match status" value="1"/>
</dbReference>
<feature type="coiled-coil region" evidence="2">
    <location>
        <begin position="154"/>
        <end position="181"/>
    </location>
</feature>
<dbReference type="EMBL" id="FNHQ01000005">
    <property type="protein sequence ID" value="SDM35964.1"/>
    <property type="molecule type" value="Genomic_DNA"/>
</dbReference>
<evidence type="ECO:0000313" key="7">
    <source>
        <dbReference type="EMBL" id="SDM35964.1"/>
    </source>
</evidence>
<evidence type="ECO:0000256" key="3">
    <source>
        <dbReference type="SAM" id="Phobius"/>
    </source>
</evidence>
<evidence type="ECO:0000256" key="1">
    <source>
        <dbReference type="ARBA" id="ARBA00009477"/>
    </source>
</evidence>
<dbReference type="Gene3D" id="1.10.287.470">
    <property type="entry name" value="Helix hairpin bin"/>
    <property type="match status" value="1"/>
</dbReference>
<feature type="domain" description="CzcB-like barrel-sandwich hybrid" evidence="5">
    <location>
        <begin position="71"/>
        <end position="208"/>
    </location>
</feature>
<dbReference type="STRING" id="349095.SAMN05660299_00756"/>
<keyword evidence="3" id="KW-0812">Transmembrane</keyword>
<evidence type="ECO:0000313" key="8">
    <source>
        <dbReference type="Proteomes" id="UP000199309"/>
    </source>
</evidence>
<reference evidence="7 8" key="1">
    <citation type="submission" date="2016-10" db="EMBL/GenBank/DDBJ databases">
        <authorList>
            <person name="de Groot N.N."/>
        </authorList>
    </citation>
    <scope>NUCLEOTIDE SEQUENCE [LARGE SCALE GENOMIC DNA]</scope>
    <source>
        <strain evidence="7 8">DSM 16981</strain>
    </source>
</reference>
<dbReference type="GO" id="GO:1990281">
    <property type="term" value="C:efflux pump complex"/>
    <property type="evidence" value="ECO:0007669"/>
    <property type="project" value="TreeGrafter"/>
</dbReference>
<protein>
    <submittedName>
        <fullName evidence="7">RND family efflux transporter, MFP subunit</fullName>
    </submittedName>
</protein>
<dbReference type="GO" id="GO:0015562">
    <property type="term" value="F:efflux transmembrane transporter activity"/>
    <property type="evidence" value="ECO:0007669"/>
    <property type="project" value="TreeGrafter"/>
</dbReference>
<feature type="domain" description="YknX-like C-terminal permuted SH3-like" evidence="6">
    <location>
        <begin position="295"/>
        <end position="357"/>
    </location>
</feature>
<proteinExistence type="inferred from homology"/>
<gene>
    <name evidence="7" type="ORF">SAMN05660299_00756</name>
</gene>
<dbReference type="SUPFAM" id="SSF111369">
    <property type="entry name" value="HlyD-like secretion proteins"/>
    <property type="match status" value="1"/>
</dbReference>
<dbReference type="Gene3D" id="2.40.50.100">
    <property type="match status" value="1"/>
</dbReference>
<dbReference type="AlphaFoldDB" id="A0A1G9SKE2"/>
<evidence type="ECO:0000259" key="5">
    <source>
        <dbReference type="Pfam" id="PF25973"/>
    </source>
</evidence>
<accession>A0A1G9SKE2</accession>
<feature type="domain" description="CusB-like beta-barrel" evidence="4">
    <location>
        <begin position="214"/>
        <end position="288"/>
    </location>
</feature>
<feature type="transmembrane region" description="Helical" evidence="3">
    <location>
        <begin position="12"/>
        <end position="29"/>
    </location>
</feature>
<keyword evidence="8" id="KW-1185">Reference proteome</keyword>
<dbReference type="Pfam" id="PF25973">
    <property type="entry name" value="BSH_CzcB"/>
    <property type="match status" value="1"/>
</dbReference>
<evidence type="ECO:0000256" key="2">
    <source>
        <dbReference type="SAM" id="Coils"/>
    </source>
</evidence>
<evidence type="ECO:0000259" key="4">
    <source>
        <dbReference type="Pfam" id="PF25954"/>
    </source>
</evidence>
<keyword evidence="3" id="KW-1133">Transmembrane helix</keyword>
<dbReference type="Pfam" id="PF25954">
    <property type="entry name" value="Beta-barrel_RND_2"/>
    <property type="match status" value="1"/>
</dbReference>
<keyword evidence="2" id="KW-0175">Coiled coil</keyword>
<sequence>MNKSEKKKTRIIMLSLLIVVLGIMIWRLVGAEKGLVAIPQPVAVSTDTVKVIEKPATMLFVGNVEGLTSSIISSRFSGKVNKVLIEDGQSVSKEQPLFVMDTIELCNALRIAQNSVNQSAAKYANDRDEYQRYAVLFEQGAYSRQQFESARTKMFSSQADLDSAQANLNSAEKQLAEATVVSPVDGVVANKNLTNGQNVSAGNQVMTIEQLDAVHVVVSVEQRDMMYLKIGNTVNVTVDAYPEKEFVGTVDVISPVAGKESRMFRVKVRVDNPDQLLKPGMFVQVQLNLGVPHSVLSVPQQAVLGQKGLQYIFTVEDGHAKKIRVEAGDIIGDRIEITNGVAEGMVILTDNLDKIKDSDLLQFEEES</sequence>
<keyword evidence="3" id="KW-0472">Membrane</keyword>
<comment type="similarity">
    <text evidence="1">Belongs to the membrane fusion protein (MFP) (TC 8.A.1) family.</text>
</comment>
<dbReference type="NCBIfam" id="TIGR01730">
    <property type="entry name" value="RND_mfp"/>
    <property type="match status" value="1"/>
</dbReference>
<organism evidence="7 8">
    <name type="scientific">Megasphaera paucivorans</name>
    <dbReference type="NCBI Taxonomy" id="349095"/>
    <lineage>
        <taxon>Bacteria</taxon>
        <taxon>Bacillati</taxon>
        <taxon>Bacillota</taxon>
        <taxon>Negativicutes</taxon>
        <taxon>Veillonellales</taxon>
        <taxon>Veillonellaceae</taxon>
        <taxon>Megasphaera</taxon>
    </lineage>
</organism>
<dbReference type="InterPro" id="IPR058792">
    <property type="entry name" value="Beta-barrel_RND_2"/>
</dbReference>
<dbReference type="InterPro" id="IPR006143">
    <property type="entry name" value="RND_pump_MFP"/>
</dbReference>
<dbReference type="Pfam" id="PF25989">
    <property type="entry name" value="YknX_C"/>
    <property type="match status" value="1"/>
</dbReference>
<evidence type="ECO:0000259" key="6">
    <source>
        <dbReference type="Pfam" id="PF25989"/>
    </source>
</evidence>
<name>A0A1G9SKE2_9FIRM</name>
<dbReference type="FunFam" id="2.40.30.170:FF:000010">
    <property type="entry name" value="Efflux RND transporter periplasmic adaptor subunit"/>
    <property type="match status" value="1"/>
</dbReference>
<dbReference type="PANTHER" id="PTHR30469">
    <property type="entry name" value="MULTIDRUG RESISTANCE PROTEIN MDTA"/>
    <property type="match status" value="1"/>
</dbReference>
<dbReference type="Proteomes" id="UP000199309">
    <property type="component" value="Unassembled WGS sequence"/>
</dbReference>
<dbReference type="InterPro" id="IPR058637">
    <property type="entry name" value="YknX-like_C"/>
</dbReference>
<dbReference type="InterPro" id="IPR058647">
    <property type="entry name" value="BSH_CzcB-like"/>
</dbReference>
<dbReference type="Gene3D" id="2.40.420.20">
    <property type="match status" value="1"/>
</dbReference>